<dbReference type="KEGG" id="hda:BB347_05930"/>
<sequence>MSVSKFQQRPGPTPREEHERATSVDSRHRLDAGREVRHRPRDRSTTTDVRPLTAKQREALELAYELGYYRRPRAVRLGTVAT</sequence>
<dbReference type="Proteomes" id="UP000187321">
    <property type="component" value="Chromosome"/>
</dbReference>
<name>A0A1P8RC27_9EURY</name>
<reference evidence="5 6" key="1">
    <citation type="submission" date="2017-01" db="EMBL/GenBank/DDBJ databases">
        <title>Complete genome sequence of Haloterrigena daqingensis type strain (JX313T).</title>
        <authorList>
            <person name="Shuang W."/>
        </authorList>
    </citation>
    <scope>NUCLEOTIDE SEQUENCE [LARGE SCALE GENOMIC DNA]</scope>
    <source>
        <strain evidence="5 6">JX313</strain>
    </source>
</reference>
<feature type="compositionally biased region" description="Basic and acidic residues" evidence="3">
    <location>
        <begin position="14"/>
        <end position="35"/>
    </location>
</feature>
<keyword evidence="1" id="KW-0805">Transcription regulation</keyword>
<dbReference type="EMBL" id="CP019327">
    <property type="protein sequence ID" value="APX96199.1"/>
    <property type="molecule type" value="Genomic_DNA"/>
</dbReference>
<gene>
    <name evidence="5" type="ORF">BB347_05930</name>
</gene>
<evidence type="ECO:0000256" key="1">
    <source>
        <dbReference type="ARBA" id="ARBA00023015"/>
    </source>
</evidence>
<dbReference type="Pfam" id="PF04967">
    <property type="entry name" value="HTH_10"/>
    <property type="match status" value="1"/>
</dbReference>
<protein>
    <recommendedName>
        <fullName evidence="4">HTH bat-type domain-containing protein</fullName>
    </recommendedName>
</protein>
<evidence type="ECO:0000313" key="5">
    <source>
        <dbReference type="EMBL" id="APX96199.1"/>
    </source>
</evidence>
<dbReference type="InterPro" id="IPR007050">
    <property type="entry name" value="HTH_bacterioopsin"/>
</dbReference>
<feature type="region of interest" description="Disordered" evidence="3">
    <location>
        <begin position="1"/>
        <end position="52"/>
    </location>
</feature>
<evidence type="ECO:0000259" key="4">
    <source>
        <dbReference type="Pfam" id="PF04967"/>
    </source>
</evidence>
<feature type="domain" description="HTH bat-type" evidence="4">
    <location>
        <begin position="52"/>
        <end position="81"/>
    </location>
</feature>
<evidence type="ECO:0000256" key="3">
    <source>
        <dbReference type="SAM" id="MobiDB-lite"/>
    </source>
</evidence>
<evidence type="ECO:0000256" key="2">
    <source>
        <dbReference type="ARBA" id="ARBA00023163"/>
    </source>
</evidence>
<organism evidence="5 6">
    <name type="scientific">Natronorubrum daqingense</name>
    <dbReference type="NCBI Taxonomy" id="588898"/>
    <lineage>
        <taxon>Archaea</taxon>
        <taxon>Methanobacteriati</taxon>
        <taxon>Methanobacteriota</taxon>
        <taxon>Stenosarchaea group</taxon>
        <taxon>Halobacteria</taxon>
        <taxon>Halobacteriales</taxon>
        <taxon>Natrialbaceae</taxon>
        <taxon>Natronorubrum</taxon>
    </lineage>
</organism>
<dbReference type="AlphaFoldDB" id="A0A1P8RC27"/>
<proteinExistence type="predicted"/>
<evidence type="ECO:0000313" key="6">
    <source>
        <dbReference type="Proteomes" id="UP000187321"/>
    </source>
</evidence>
<keyword evidence="2" id="KW-0804">Transcription</keyword>
<accession>A0A1P8RC27</accession>